<sequence>MRAVLMTSVLASSLILAGAAAAQSSIRPGQTVNGNFSAKDARMDDGSHYRCYVIQTEAGQAYTVTLRSSDFDTYLMAGAGTDCDETSVTNDDGPDMGTDSQLRFISNGGNWIIRANTLSEGETGSFRLTVSEGQRLRPTTQIVPISVGESRQGRLEFSDRQADDGSFYDCYALNIGARGNVSIRMDSAQFDAYLSLHEGPQCDGESLAADDDSGGGTSAMITETLRPGSYSFRANSLSSAQEGDYTVSVTTMR</sequence>
<accession>A0A172Y583</accession>
<feature type="signal peptide" evidence="1">
    <location>
        <begin position="1"/>
        <end position="22"/>
    </location>
</feature>
<reference evidence="2 3" key="1">
    <citation type="journal article" date="2014" name="Genome Announc.">
        <title>Genome Sequence of a Promising Hydrogen-Producing Facultative Anaerobic Bacterium, Brevundimonas naejangsanensis Strain B1.</title>
        <authorList>
            <person name="Su H."/>
            <person name="Zhang T."/>
            <person name="Bao M."/>
            <person name="Jiang Y."/>
            <person name="Wang Y."/>
            <person name="Tan T."/>
        </authorList>
    </citation>
    <scope>NUCLEOTIDE SEQUENCE [LARGE SCALE GENOMIC DNA]</scope>
    <source>
        <strain evidence="2 3">B1</strain>
    </source>
</reference>
<dbReference type="Gene3D" id="2.60.120.380">
    <property type="match status" value="2"/>
</dbReference>
<feature type="chain" id="PRO_5008004299" evidence="1">
    <location>
        <begin position="23"/>
        <end position="253"/>
    </location>
</feature>
<protein>
    <submittedName>
        <fullName evidence="2">Peptidase</fullName>
    </submittedName>
</protein>
<dbReference type="SUPFAM" id="SSF89260">
    <property type="entry name" value="Collagen-binding domain"/>
    <property type="match status" value="1"/>
</dbReference>
<evidence type="ECO:0000313" key="3">
    <source>
        <dbReference type="Proteomes" id="UP000077603"/>
    </source>
</evidence>
<dbReference type="Proteomes" id="UP000077603">
    <property type="component" value="Chromosome"/>
</dbReference>
<evidence type="ECO:0000313" key="2">
    <source>
        <dbReference type="EMBL" id="ANF54379.1"/>
    </source>
</evidence>
<dbReference type="KEGG" id="bne:DA69_06275"/>
<name>A0A172Y583_9CAUL</name>
<keyword evidence="1" id="KW-0732">Signal</keyword>
<keyword evidence="3" id="KW-1185">Reference proteome</keyword>
<dbReference type="EMBL" id="CP015614">
    <property type="protein sequence ID" value="ANF54379.1"/>
    <property type="molecule type" value="Genomic_DNA"/>
</dbReference>
<dbReference type="eggNOG" id="COG4249">
    <property type="taxonomic scope" value="Bacteria"/>
</dbReference>
<proteinExistence type="predicted"/>
<gene>
    <name evidence="2" type="ORF">DA69_06275</name>
</gene>
<dbReference type="STRING" id="588932.DA69_06275"/>
<dbReference type="AlphaFoldDB" id="A0A172Y583"/>
<organism evidence="2 3">
    <name type="scientific">Brevundimonas naejangsanensis</name>
    <dbReference type="NCBI Taxonomy" id="588932"/>
    <lineage>
        <taxon>Bacteria</taxon>
        <taxon>Pseudomonadati</taxon>
        <taxon>Pseudomonadota</taxon>
        <taxon>Alphaproteobacteria</taxon>
        <taxon>Caulobacterales</taxon>
        <taxon>Caulobacteraceae</taxon>
        <taxon>Brevundimonas</taxon>
    </lineage>
</organism>
<dbReference type="RefSeq" id="WP_025976807.1">
    <property type="nucleotide sequence ID" value="NZ_CP015614.1"/>
</dbReference>
<dbReference type="OrthoDB" id="7064617at2"/>
<evidence type="ECO:0000256" key="1">
    <source>
        <dbReference type="SAM" id="SignalP"/>
    </source>
</evidence>